<dbReference type="SUPFAM" id="SSF47986">
    <property type="entry name" value="DEATH domain"/>
    <property type="match status" value="1"/>
</dbReference>
<dbReference type="Gene3D" id="1.10.533.10">
    <property type="entry name" value="Death Domain, Fas"/>
    <property type="match status" value="1"/>
</dbReference>
<dbReference type="GeneTree" id="ENSGT00650000094113"/>
<dbReference type="Pfam" id="PF13553">
    <property type="entry name" value="FIIND"/>
    <property type="match status" value="1"/>
</dbReference>
<dbReference type="InterPro" id="IPR025307">
    <property type="entry name" value="FIIND_dom"/>
</dbReference>
<accession>A0A8C5B3F8</accession>
<dbReference type="PROSITE" id="PS50017">
    <property type="entry name" value="DEATH_DOMAIN"/>
    <property type="match status" value="1"/>
</dbReference>
<dbReference type="PROSITE" id="PS51830">
    <property type="entry name" value="FIIND"/>
    <property type="match status" value="1"/>
</dbReference>
<dbReference type="GO" id="GO:0007165">
    <property type="term" value="P:signal transduction"/>
    <property type="evidence" value="ECO:0007669"/>
    <property type="project" value="InterPro"/>
</dbReference>
<gene>
    <name evidence="8" type="primary">LOC115560657</name>
</gene>
<dbReference type="Ensembl" id="ENSGMOT00000025791.1">
    <property type="protein sequence ID" value="ENSGMOP00000041339.1"/>
    <property type="gene ID" value="ENSGMOG00000025171.1"/>
</dbReference>
<feature type="domain" description="FIIND" evidence="7">
    <location>
        <begin position="109"/>
        <end position="388"/>
    </location>
</feature>
<organism evidence="8 9">
    <name type="scientific">Gadus morhua</name>
    <name type="common">Atlantic cod</name>
    <dbReference type="NCBI Taxonomy" id="8049"/>
    <lineage>
        <taxon>Eukaryota</taxon>
        <taxon>Metazoa</taxon>
        <taxon>Chordata</taxon>
        <taxon>Craniata</taxon>
        <taxon>Vertebrata</taxon>
        <taxon>Euteleostomi</taxon>
        <taxon>Actinopterygii</taxon>
        <taxon>Neopterygii</taxon>
        <taxon>Teleostei</taxon>
        <taxon>Neoteleostei</taxon>
        <taxon>Acanthomorphata</taxon>
        <taxon>Zeiogadaria</taxon>
        <taxon>Gadariae</taxon>
        <taxon>Gadiformes</taxon>
        <taxon>Gadoidei</taxon>
        <taxon>Gadidae</taxon>
        <taxon>Gadus</taxon>
    </lineage>
</organism>
<evidence type="ECO:0000313" key="9">
    <source>
        <dbReference type="Proteomes" id="UP000694546"/>
    </source>
</evidence>
<evidence type="ECO:0000256" key="1">
    <source>
        <dbReference type="ARBA" id="ARBA00004514"/>
    </source>
</evidence>
<dbReference type="Pfam" id="PF00531">
    <property type="entry name" value="Death"/>
    <property type="match status" value="1"/>
</dbReference>
<dbReference type="Pfam" id="PF23679">
    <property type="entry name" value="UPA-FIIND"/>
    <property type="match status" value="1"/>
</dbReference>
<evidence type="ECO:0000256" key="5">
    <source>
        <dbReference type="SAM" id="MobiDB-lite"/>
    </source>
</evidence>
<dbReference type="CDD" id="cd01670">
    <property type="entry name" value="Death"/>
    <property type="match status" value="1"/>
</dbReference>
<feature type="compositionally biased region" description="Basic and acidic residues" evidence="5">
    <location>
        <begin position="15"/>
        <end position="25"/>
    </location>
</feature>
<keyword evidence="3" id="KW-0399">Innate immunity</keyword>
<evidence type="ECO:0000256" key="2">
    <source>
        <dbReference type="ARBA" id="ARBA00022490"/>
    </source>
</evidence>
<dbReference type="Proteomes" id="UP000694546">
    <property type="component" value="Chromosome 16"/>
</dbReference>
<dbReference type="GO" id="GO:0045087">
    <property type="term" value="P:innate immune response"/>
    <property type="evidence" value="ECO:0007669"/>
    <property type="project" value="UniProtKB-KW"/>
</dbReference>
<feature type="compositionally biased region" description="Acidic residues" evidence="5">
    <location>
        <begin position="47"/>
        <end position="84"/>
    </location>
</feature>
<evidence type="ECO:0000259" key="6">
    <source>
        <dbReference type="PROSITE" id="PS50017"/>
    </source>
</evidence>
<feature type="region of interest" description="Disordered" evidence="5">
    <location>
        <begin position="389"/>
        <end position="428"/>
    </location>
</feature>
<evidence type="ECO:0000313" key="8">
    <source>
        <dbReference type="Ensembl" id="ENSGMOP00000041339.1"/>
    </source>
</evidence>
<dbReference type="InterPro" id="IPR000488">
    <property type="entry name" value="Death_dom"/>
</dbReference>
<name>A0A8C5B3F8_GADMO</name>
<dbReference type="OMA" id="LPPCEHC"/>
<dbReference type="AlphaFoldDB" id="A0A8C5B3F8"/>
<protein>
    <submittedName>
        <fullName evidence="8">Si:dkeyp-97b10.3</fullName>
    </submittedName>
</protein>
<keyword evidence="2" id="KW-0963">Cytoplasm</keyword>
<evidence type="ECO:0000256" key="4">
    <source>
        <dbReference type="ARBA" id="ARBA00022859"/>
    </source>
</evidence>
<keyword evidence="4" id="KW-0391">Immunity</keyword>
<reference evidence="8" key="1">
    <citation type="submission" date="2025-08" db="UniProtKB">
        <authorList>
            <consortium name="Ensembl"/>
        </authorList>
    </citation>
    <scope>IDENTIFICATION</scope>
</reference>
<dbReference type="GO" id="GO:0005829">
    <property type="term" value="C:cytosol"/>
    <property type="evidence" value="ECO:0007669"/>
    <property type="project" value="UniProtKB-SubCell"/>
</dbReference>
<dbReference type="InterPro" id="IPR051249">
    <property type="entry name" value="NLRP_Inflammasome"/>
</dbReference>
<evidence type="ECO:0000256" key="3">
    <source>
        <dbReference type="ARBA" id="ARBA00022588"/>
    </source>
</evidence>
<keyword evidence="9" id="KW-1185">Reference proteome</keyword>
<dbReference type="InterPro" id="IPR011029">
    <property type="entry name" value="DEATH-like_dom_sf"/>
</dbReference>
<dbReference type="PANTHER" id="PTHR46985:SF2">
    <property type="entry name" value="APOPTOSIS-ASSOCIATED SPECK-LIKE PROTEIN CONTAINING A CARD"/>
    <property type="match status" value="1"/>
</dbReference>
<evidence type="ECO:0000259" key="7">
    <source>
        <dbReference type="PROSITE" id="PS51830"/>
    </source>
</evidence>
<dbReference type="GeneID" id="115560657"/>
<feature type="domain" description="Death" evidence="6">
    <location>
        <begin position="431"/>
        <end position="504"/>
    </location>
</feature>
<dbReference type="RefSeq" id="XP_030235934.1">
    <property type="nucleotide sequence ID" value="XM_030380074.1"/>
</dbReference>
<feature type="compositionally biased region" description="Basic residues" evidence="5">
    <location>
        <begin position="389"/>
        <end position="398"/>
    </location>
</feature>
<proteinExistence type="predicted"/>
<feature type="region of interest" description="Disordered" evidence="5">
    <location>
        <begin position="1"/>
        <end position="100"/>
    </location>
</feature>
<comment type="subcellular location">
    <subcellularLocation>
        <location evidence="1">Cytoplasm</location>
        <location evidence="1">Cytosol</location>
    </subcellularLocation>
</comment>
<reference evidence="8" key="2">
    <citation type="submission" date="2025-09" db="UniProtKB">
        <authorList>
            <consortium name="Ensembl"/>
        </authorList>
    </citation>
    <scope>IDENTIFICATION</scope>
</reference>
<dbReference type="PANTHER" id="PTHR46985">
    <property type="entry name" value="NACHT, LRR AND PYD DOMAINS-CONTAINING PROTEIN 1"/>
    <property type="match status" value="1"/>
</dbReference>
<sequence>MVAEMAHCEAACRSGDGDGDVHTSDCKGNPAEVDSSDSEHSGTSVADSEEGSGSEEDEEDRVDLEANEERDEEEEEVETGEDSSQEVLAEPASTGEEVHLKSQCEKCKAAQQSSDYEKVTPRKISKGRLLVRLEGEGTYECSVTGLVFEVSEQALVRYSVLSWSKFDTFLPDSWKFAGPIFNVDVVNKDASVLQSILFPHSLCLADPQYELQFSVLHVTGSGPQLERSAEHSGSHVRWRVSSLSPVGPVVQSGRPLEHHGVVLVYKELSHSNTFSFRVYLASNNSSDIKDIGTQVRSAQKSYRKIDKPPVCNLDVGKYHLVSQPEGEINPKELKFTFEIIKLKGYFEAFFEQPPPFTLSLKETTTDETVWSATIREGDCEEVKMVFKPKQKAGGRKRSSSTSEEEMANKKPCCVDESDGNNKNRPAGQVLSDKQLLQVAKTLGKEWEQAAIHLELSITDLDDIKADRQTEVAMQKLKMLERWKRRRSPGKATAQDLLRGLKDLEDLPVETHRLLTEMVQGPVK</sequence>